<dbReference type="Proteomes" id="UP000663870">
    <property type="component" value="Unassembled WGS sequence"/>
</dbReference>
<keyword evidence="1" id="KW-0472">Membrane</keyword>
<feature type="transmembrane region" description="Helical" evidence="1">
    <location>
        <begin position="15"/>
        <end position="32"/>
    </location>
</feature>
<dbReference type="EMBL" id="CAJNOH010000197">
    <property type="protein sequence ID" value="CAF0940565.1"/>
    <property type="molecule type" value="Genomic_DNA"/>
</dbReference>
<accession>A0A814CGK6</accession>
<dbReference type="EMBL" id="CAJNOL010000266">
    <property type="protein sequence ID" value="CAF0972862.1"/>
    <property type="molecule type" value="Genomic_DNA"/>
</dbReference>
<dbReference type="Proteomes" id="UP000663854">
    <property type="component" value="Unassembled WGS sequence"/>
</dbReference>
<feature type="transmembrane region" description="Helical" evidence="1">
    <location>
        <begin position="140"/>
        <end position="161"/>
    </location>
</feature>
<evidence type="ECO:0000313" key="3">
    <source>
        <dbReference type="EMBL" id="CAF0972862.1"/>
    </source>
</evidence>
<evidence type="ECO:0000256" key="1">
    <source>
        <dbReference type="SAM" id="Phobius"/>
    </source>
</evidence>
<sequence length="166" mass="19999">MPSYFRIYGASRIRIRIHVYVLFFFICVQYRYTFTLGEIQKSVFMFREPNVTNVKLNMYNNIPYEGCRCNVVPVESCLTDEELKYTRIIPLILFLLQIYLLKDILSLHHERKYFLLNLYWIASMFAFFCFLIIIYRSSYFYVTITRILVCTGLYLFLNGYISQVIP</sequence>
<keyword evidence="1" id="KW-0812">Transmembrane</keyword>
<feature type="transmembrane region" description="Helical" evidence="1">
    <location>
        <begin position="113"/>
        <end position="134"/>
    </location>
</feature>
<protein>
    <submittedName>
        <fullName evidence="2">Uncharacterized protein</fullName>
    </submittedName>
</protein>
<feature type="transmembrane region" description="Helical" evidence="1">
    <location>
        <begin position="85"/>
        <end position="101"/>
    </location>
</feature>
<reference evidence="2" key="1">
    <citation type="submission" date="2021-02" db="EMBL/GenBank/DDBJ databases">
        <authorList>
            <person name="Nowell W R."/>
        </authorList>
    </citation>
    <scope>NUCLEOTIDE SEQUENCE</scope>
</reference>
<dbReference type="AlphaFoldDB" id="A0A814CGK6"/>
<evidence type="ECO:0000313" key="5">
    <source>
        <dbReference type="Proteomes" id="UP000663870"/>
    </source>
</evidence>
<evidence type="ECO:0000313" key="2">
    <source>
        <dbReference type="EMBL" id="CAF0940565.1"/>
    </source>
</evidence>
<evidence type="ECO:0000313" key="4">
    <source>
        <dbReference type="Proteomes" id="UP000663854"/>
    </source>
</evidence>
<gene>
    <name evidence="3" type="ORF">JXQ802_LOCUS12764</name>
    <name evidence="2" type="ORF">PYM288_LOCUS11564</name>
</gene>
<keyword evidence="1" id="KW-1133">Transmembrane helix</keyword>
<organism evidence="2 4">
    <name type="scientific">Rotaria sordida</name>
    <dbReference type="NCBI Taxonomy" id="392033"/>
    <lineage>
        <taxon>Eukaryota</taxon>
        <taxon>Metazoa</taxon>
        <taxon>Spiralia</taxon>
        <taxon>Gnathifera</taxon>
        <taxon>Rotifera</taxon>
        <taxon>Eurotatoria</taxon>
        <taxon>Bdelloidea</taxon>
        <taxon>Philodinida</taxon>
        <taxon>Philodinidae</taxon>
        <taxon>Rotaria</taxon>
    </lineage>
</organism>
<name>A0A814CGK6_9BILA</name>
<comment type="caution">
    <text evidence="2">The sequence shown here is derived from an EMBL/GenBank/DDBJ whole genome shotgun (WGS) entry which is preliminary data.</text>
</comment>
<proteinExistence type="predicted"/>
<keyword evidence="5" id="KW-1185">Reference proteome</keyword>